<keyword evidence="2" id="KW-0812">Transmembrane</keyword>
<dbReference type="InterPro" id="IPR017896">
    <property type="entry name" value="4Fe4S_Fe-S-bd"/>
</dbReference>
<feature type="region of interest" description="Disordered" evidence="1">
    <location>
        <begin position="1"/>
        <end position="21"/>
    </location>
</feature>
<feature type="transmembrane region" description="Helical" evidence="2">
    <location>
        <begin position="300"/>
        <end position="319"/>
    </location>
</feature>
<reference evidence="4 5" key="2">
    <citation type="submission" date="2008-10" db="EMBL/GenBank/DDBJ databases">
        <authorList>
            <person name="Fulton L."/>
            <person name="Clifton S."/>
            <person name="Fulton B."/>
            <person name="Xu J."/>
            <person name="Minx P."/>
            <person name="Pepin K.H."/>
            <person name="Johnson M."/>
            <person name="Bhonagiri V."/>
            <person name="Nash W.E."/>
            <person name="Mardis E.R."/>
            <person name="Wilson R.K."/>
        </authorList>
    </citation>
    <scope>NUCLEOTIDE SEQUENCE [LARGE SCALE GENOMIC DNA]</scope>
    <source>
        <strain evidence="4 5">ATCC 29098</strain>
    </source>
</reference>
<dbReference type="Gene3D" id="3.30.70.20">
    <property type="match status" value="1"/>
</dbReference>
<evidence type="ECO:0000259" key="3">
    <source>
        <dbReference type="PROSITE" id="PS51379"/>
    </source>
</evidence>
<evidence type="ECO:0000313" key="5">
    <source>
        <dbReference type="Proteomes" id="UP000003676"/>
    </source>
</evidence>
<dbReference type="Proteomes" id="UP000003676">
    <property type="component" value="Unassembled WGS sequence"/>
</dbReference>
<feature type="domain" description="4Fe-4S ferredoxin-type" evidence="3">
    <location>
        <begin position="371"/>
        <end position="401"/>
    </location>
</feature>
<dbReference type="HOGENOM" id="CLU_050827_0_0_7"/>
<evidence type="ECO:0000256" key="2">
    <source>
        <dbReference type="SAM" id="Phobius"/>
    </source>
</evidence>
<dbReference type="PROSITE" id="PS51379">
    <property type="entry name" value="4FE4S_FER_2"/>
    <property type="match status" value="1"/>
</dbReference>
<comment type="caution">
    <text evidence="4">The sequence shown here is derived from an EMBL/GenBank/DDBJ whole genome shotgun (WGS) entry which is preliminary data.</text>
</comment>
<evidence type="ECO:0000256" key="1">
    <source>
        <dbReference type="SAM" id="MobiDB-lite"/>
    </source>
</evidence>
<dbReference type="eggNOG" id="COG0348">
    <property type="taxonomic scope" value="Bacteria"/>
</dbReference>
<gene>
    <name evidence="4" type="ORF">DESPIG_00341</name>
</gene>
<accession>B6WQL7</accession>
<sequence>MQEGRMDSIMQAETTPRPCPQTGRWKGRAALAGASLAFVLGAAHFFRSGQHGLFFVCLVWAGLLWRPTAWLRRSAAVFLLGLAAEWGMTTLALARWRLQLGQDWMRMVCILGAVAVLTLLAAAALRSRSCRQDEDPGPRAQALACLLVSGLLLLPDGLRPDLLLLHRLVPGWGAVQALLAGLWAGLVYGWLADRRRAPLWRRRIWLLFSCVFFGQLLAGIFLHSLFLLQGVPHLPVPGLILSGPLYRGGGSLFMPGLFAFSLLLVGSAWCSHLCYLGVWDARAADTGPRSGRGVPAFWRKVRWAMLVASLFLPLGVRLAGLPWPWALVLALALGLVLLPCALWLSRRLGIPVYCCGICPLGLTANLLARLSPWRLRRNGRCTGCGACARACRYGALRLDGTGKVAGPDWRCTLCRDCMSVCRQEALEIRCCGQAGAWVEQALICSLSVLHTLFLFMGRV</sequence>
<keyword evidence="2" id="KW-0472">Membrane</keyword>
<keyword evidence="2" id="KW-1133">Transmembrane helix</keyword>
<evidence type="ECO:0000313" key="4">
    <source>
        <dbReference type="EMBL" id="EEB34691.1"/>
    </source>
</evidence>
<name>B6WQL7_9BACT</name>
<dbReference type="STRING" id="901.DESPIGER_0956"/>
<feature type="transmembrane region" description="Helical" evidence="2">
    <location>
        <begin position="325"/>
        <end position="344"/>
    </location>
</feature>
<organism evidence="4 5">
    <name type="scientific">Desulfovibrio piger ATCC 29098</name>
    <dbReference type="NCBI Taxonomy" id="411464"/>
    <lineage>
        <taxon>Bacteria</taxon>
        <taxon>Pseudomonadati</taxon>
        <taxon>Thermodesulfobacteriota</taxon>
        <taxon>Desulfovibrionia</taxon>
        <taxon>Desulfovibrionales</taxon>
        <taxon>Desulfovibrionaceae</taxon>
        <taxon>Desulfovibrio</taxon>
    </lineage>
</organism>
<dbReference type="Pfam" id="PF12838">
    <property type="entry name" value="Fer4_7"/>
    <property type="match status" value="1"/>
</dbReference>
<protein>
    <submittedName>
        <fullName evidence="4">4Fe-4S binding domain protein</fullName>
    </submittedName>
</protein>
<feature type="transmembrane region" description="Helical" evidence="2">
    <location>
        <begin position="137"/>
        <end position="154"/>
    </location>
</feature>
<proteinExistence type="predicted"/>
<feature type="transmembrane region" description="Helical" evidence="2">
    <location>
        <begin position="204"/>
        <end position="232"/>
    </location>
</feature>
<feature type="transmembrane region" description="Helical" evidence="2">
    <location>
        <begin position="76"/>
        <end position="98"/>
    </location>
</feature>
<feature type="transmembrane region" description="Helical" evidence="2">
    <location>
        <begin position="174"/>
        <end position="192"/>
    </location>
</feature>
<feature type="transmembrane region" description="Helical" evidence="2">
    <location>
        <begin position="104"/>
        <end position="125"/>
    </location>
</feature>
<dbReference type="EMBL" id="ABXU01000015">
    <property type="protein sequence ID" value="EEB34691.1"/>
    <property type="molecule type" value="Genomic_DNA"/>
</dbReference>
<reference evidence="4 5" key="1">
    <citation type="submission" date="2008-10" db="EMBL/GenBank/DDBJ databases">
        <title>Draft genome sequence of Desulvovibrio piger (ATCC 29098).</title>
        <authorList>
            <person name="Sudarsanam P."/>
            <person name="Ley R."/>
            <person name="Guruge J."/>
            <person name="Turnbaugh P.J."/>
            <person name="Mahowald M."/>
            <person name="Liep D."/>
            <person name="Gordon J."/>
        </authorList>
    </citation>
    <scope>NUCLEOTIDE SEQUENCE [LARGE SCALE GENOMIC DNA]</scope>
    <source>
        <strain evidence="4 5">ATCC 29098</strain>
    </source>
</reference>
<feature type="transmembrane region" description="Helical" evidence="2">
    <location>
        <begin position="252"/>
        <end position="279"/>
    </location>
</feature>
<feature type="transmembrane region" description="Helical" evidence="2">
    <location>
        <begin position="52"/>
        <end position="69"/>
    </location>
</feature>
<dbReference type="OrthoDB" id="9784262at2"/>
<feature type="transmembrane region" description="Helical" evidence="2">
    <location>
        <begin position="29"/>
        <end position="46"/>
    </location>
</feature>
<dbReference type="AlphaFoldDB" id="B6WQL7"/>
<dbReference type="SUPFAM" id="SSF54862">
    <property type="entry name" value="4Fe-4S ferredoxins"/>
    <property type="match status" value="1"/>
</dbReference>